<feature type="transmembrane region" description="Helical" evidence="14">
    <location>
        <begin position="405"/>
        <end position="426"/>
    </location>
</feature>
<evidence type="ECO:0000256" key="1">
    <source>
        <dbReference type="ARBA" id="ARBA00004651"/>
    </source>
</evidence>
<dbReference type="Pfam" id="PF00060">
    <property type="entry name" value="Lig_chan"/>
    <property type="match status" value="1"/>
</dbReference>
<evidence type="ECO:0000256" key="3">
    <source>
        <dbReference type="ARBA" id="ARBA00022475"/>
    </source>
</evidence>
<keyword evidence="6" id="KW-0406">Ion transport</keyword>
<dbReference type="GO" id="GO:0038023">
    <property type="term" value="F:signaling receptor activity"/>
    <property type="evidence" value="ECO:0007669"/>
    <property type="project" value="InterPro"/>
</dbReference>
<evidence type="ECO:0000313" key="18">
    <source>
        <dbReference type="Proteomes" id="UP000242188"/>
    </source>
</evidence>
<feature type="transmembrane region" description="Helical" evidence="14">
    <location>
        <begin position="332"/>
        <end position="351"/>
    </location>
</feature>
<feature type="domain" description="Ionotropic glutamate receptor L-glutamate and glycine-binding" evidence="16">
    <location>
        <begin position="220"/>
        <end position="277"/>
    </location>
</feature>
<dbReference type="GO" id="GO:0005886">
    <property type="term" value="C:plasma membrane"/>
    <property type="evidence" value="ECO:0007669"/>
    <property type="project" value="UniProtKB-SubCell"/>
</dbReference>
<evidence type="ECO:0000256" key="13">
    <source>
        <dbReference type="PIRSR" id="PIRSR601508-3"/>
    </source>
</evidence>
<keyword evidence="5 14" id="KW-1133">Transmembrane helix</keyword>
<feature type="disulfide bond" evidence="13">
    <location>
        <begin position="518"/>
        <end position="573"/>
    </location>
</feature>
<feature type="binding site" evidence="12">
    <location>
        <position position="506"/>
    </location>
    <ligand>
        <name>L-glutamate</name>
        <dbReference type="ChEBI" id="CHEBI:29985"/>
    </ligand>
</feature>
<keyword evidence="11" id="KW-0407">Ion channel</keyword>
<evidence type="ECO:0000256" key="14">
    <source>
        <dbReference type="SAM" id="Phobius"/>
    </source>
</evidence>
<dbReference type="OrthoDB" id="9997229at2759"/>
<evidence type="ECO:0000259" key="15">
    <source>
        <dbReference type="SMART" id="SM00079"/>
    </source>
</evidence>
<keyword evidence="4 14" id="KW-0812">Transmembrane</keyword>
<dbReference type="FunFam" id="1.10.287.70:FF:000143">
    <property type="entry name" value="Probable glutamate receptor"/>
    <property type="match status" value="1"/>
</dbReference>
<evidence type="ECO:0000256" key="8">
    <source>
        <dbReference type="ARBA" id="ARBA00023170"/>
    </source>
</evidence>
<dbReference type="GO" id="GO:0050906">
    <property type="term" value="P:detection of stimulus involved in sensory perception"/>
    <property type="evidence" value="ECO:0007669"/>
    <property type="project" value="UniProtKB-ARBA"/>
</dbReference>
<evidence type="ECO:0000256" key="12">
    <source>
        <dbReference type="PIRSR" id="PIRSR601508-1"/>
    </source>
</evidence>
<name>A0A210QK27_MIZYE</name>
<keyword evidence="9" id="KW-0325">Glycoprotein</keyword>
<dbReference type="GO" id="GO:0015276">
    <property type="term" value="F:ligand-gated monoatomic ion channel activity"/>
    <property type="evidence" value="ECO:0007669"/>
    <property type="project" value="InterPro"/>
</dbReference>
<dbReference type="PANTHER" id="PTHR42643">
    <property type="entry name" value="IONOTROPIC RECEPTOR 20A-RELATED"/>
    <property type="match status" value="1"/>
</dbReference>
<dbReference type="AlphaFoldDB" id="A0A210QK27"/>
<dbReference type="SMART" id="SM00918">
    <property type="entry name" value="Lig_chan-Glu_bd"/>
    <property type="match status" value="1"/>
</dbReference>
<accession>A0A210QK27</accession>
<keyword evidence="8 17" id="KW-0675">Receptor</keyword>
<evidence type="ECO:0000256" key="5">
    <source>
        <dbReference type="ARBA" id="ARBA00022989"/>
    </source>
</evidence>
<dbReference type="EMBL" id="NEDP02003256">
    <property type="protein sequence ID" value="OWF49105.1"/>
    <property type="molecule type" value="Genomic_DNA"/>
</dbReference>
<feature type="binding site" evidence="12">
    <location>
        <position position="288"/>
    </location>
    <ligand>
        <name>L-glutamate</name>
        <dbReference type="ChEBI" id="CHEBI:29985"/>
    </ligand>
</feature>
<dbReference type="InterPro" id="IPR001508">
    <property type="entry name" value="Iono_Glu_rcpt_met"/>
</dbReference>
<feature type="binding site" evidence="12">
    <location>
        <position position="454"/>
    </location>
    <ligand>
        <name>L-glutamate</name>
        <dbReference type="ChEBI" id="CHEBI:29985"/>
    </ligand>
</feature>
<evidence type="ECO:0000256" key="9">
    <source>
        <dbReference type="ARBA" id="ARBA00023180"/>
    </source>
</evidence>
<gene>
    <name evidence="17" type="ORF">KP79_PYT20680</name>
</gene>
<keyword evidence="18" id="KW-1185">Reference proteome</keyword>
<dbReference type="Pfam" id="PF10613">
    <property type="entry name" value="Lig_chan-Glu_bd"/>
    <property type="match status" value="1"/>
</dbReference>
<dbReference type="InterPro" id="IPR019594">
    <property type="entry name" value="Glu/Gly-bd"/>
</dbReference>
<feature type="domain" description="Ionotropic glutamate receptor C-terminal" evidence="15">
    <location>
        <begin position="210"/>
        <end position="569"/>
    </location>
</feature>
<evidence type="ECO:0000256" key="2">
    <source>
        <dbReference type="ARBA" id="ARBA00022448"/>
    </source>
</evidence>
<dbReference type="PANTHER" id="PTHR42643:SF24">
    <property type="entry name" value="IONOTROPIC RECEPTOR 60A"/>
    <property type="match status" value="1"/>
</dbReference>
<dbReference type="InterPro" id="IPR052192">
    <property type="entry name" value="Insect_Ionotropic_Sensory_Rcpt"/>
</dbReference>
<keyword evidence="2" id="KW-0813">Transport</keyword>
<reference evidence="17 18" key="1">
    <citation type="journal article" date="2017" name="Nat. Ecol. Evol.">
        <title>Scallop genome provides insights into evolution of bilaterian karyotype and development.</title>
        <authorList>
            <person name="Wang S."/>
            <person name="Zhang J."/>
            <person name="Jiao W."/>
            <person name="Li J."/>
            <person name="Xun X."/>
            <person name="Sun Y."/>
            <person name="Guo X."/>
            <person name="Huan P."/>
            <person name="Dong B."/>
            <person name="Zhang L."/>
            <person name="Hu X."/>
            <person name="Sun X."/>
            <person name="Wang J."/>
            <person name="Zhao C."/>
            <person name="Wang Y."/>
            <person name="Wang D."/>
            <person name="Huang X."/>
            <person name="Wang R."/>
            <person name="Lv J."/>
            <person name="Li Y."/>
            <person name="Zhang Z."/>
            <person name="Liu B."/>
            <person name="Lu W."/>
            <person name="Hui Y."/>
            <person name="Liang J."/>
            <person name="Zhou Z."/>
            <person name="Hou R."/>
            <person name="Li X."/>
            <person name="Liu Y."/>
            <person name="Li H."/>
            <person name="Ning X."/>
            <person name="Lin Y."/>
            <person name="Zhao L."/>
            <person name="Xing Q."/>
            <person name="Dou J."/>
            <person name="Li Y."/>
            <person name="Mao J."/>
            <person name="Guo H."/>
            <person name="Dou H."/>
            <person name="Li T."/>
            <person name="Mu C."/>
            <person name="Jiang W."/>
            <person name="Fu Q."/>
            <person name="Fu X."/>
            <person name="Miao Y."/>
            <person name="Liu J."/>
            <person name="Yu Q."/>
            <person name="Li R."/>
            <person name="Liao H."/>
            <person name="Li X."/>
            <person name="Kong Y."/>
            <person name="Jiang Z."/>
            <person name="Chourrout D."/>
            <person name="Li R."/>
            <person name="Bao Z."/>
        </authorList>
    </citation>
    <scope>NUCLEOTIDE SEQUENCE [LARGE SCALE GENOMIC DNA]</scope>
    <source>
        <strain evidence="17 18">PY_sf001</strain>
    </source>
</reference>
<dbReference type="SUPFAM" id="SSF53850">
    <property type="entry name" value="Periplasmic binding protein-like II"/>
    <property type="match status" value="1"/>
</dbReference>
<dbReference type="Gene3D" id="1.10.287.70">
    <property type="match status" value="1"/>
</dbReference>
<comment type="subcellular location">
    <subcellularLocation>
        <location evidence="1">Cell membrane</location>
        <topology evidence="1">Multi-pass membrane protein</topology>
    </subcellularLocation>
</comment>
<sequence length="655" mass="74364">MIRTLSESGHFIDSHEVDTMSKQQIFNLLQNIDARNKDSNVNITIIAYKKCADNILSVAGQYVHENNRRSSLSLRSLWLVFRLDEDEDLDEIQNYTVDIDNVAVIILPTFLTDAVNSDRGIDILQLMRKTLYAIGSNSSTTSINKLDFTNNFIGRLQSLLERCHWSSVQTLVFTDKGRSWSNVGYVAMEGQTSFHSEVFPNMGFGFNGRKFTVATLEWAPFVVALPNNTYTGLCFDLLEHMASSLNFTYEVVEPSDRQWGILNANGTWTGLVGQLEKWEVDLVAAPLSAQAKREEVMDFTYSYYIDYTTIIMKKPDPYEKKWRTLIDPFSEQLLLCVLISLPVMSLLLFLFERFSPYYAREDDGEGMGGLHTYQDAFWYMYGALLTQGGEYLPQSQTGRTLLSSWWLFCIIMMATYSGNLIAFLTVTKDKPPFTTVAGMIQMDNYRWGTIGGSSWIDAFNETKVSDFKKVWAGMLRFNASDPSVLSPKSSVHFDKVLAGDYAYIGDKTQMEIKMAEECSLLMADEFFLPLQYAFGFPNVSPYTKIFSDELLYVHESGLLHIWKTRRWPQRSFCASELVTVAKTITLVDVQSAFYLIGIGLGLATLVCGMEKVAFWYKSRFKSKQAARHRKSVCSGLSMNKDSTENANNLKSTTKS</sequence>
<evidence type="ECO:0000259" key="16">
    <source>
        <dbReference type="SMART" id="SM00918"/>
    </source>
</evidence>
<evidence type="ECO:0000313" key="17">
    <source>
        <dbReference type="EMBL" id="OWF49105.1"/>
    </source>
</evidence>
<feature type="binding site" evidence="12">
    <location>
        <position position="286"/>
    </location>
    <ligand>
        <name>L-glutamate</name>
        <dbReference type="ChEBI" id="CHEBI:29985"/>
    </ligand>
</feature>
<evidence type="ECO:0000256" key="10">
    <source>
        <dbReference type="ARBA" id="ARBA00023286"/>
    </source>
</evidence>
<evidence type="ECO:0000256" key="4">
    <source>
        <dbReference type="ARBA" id="ARBA00022692"/>
    </source>
</evidence>
<organism evidence="17 18">
    <name type="scientific">Mizuhopecten yessoensis</name>
    <name type="common">Japanese scallop</name>
    <name type="synonym">Patinopecten yessoensis</name>
    <dbReference type="NCBI Taxonomy" id="6573"/>
    <lineage>
        <taxon>Eukaryota</taxon>
        <taxon>Metazoa</taxon>
        <taxon>Spiralia</taxon>
        <taxon>Lophotrochozoa</taxon>
        <taxon>Mollusca</taxon>
        <taxon>Bivalvia</taxon>
        <taxon>Autobranchia</taxon>
        <taxon>Pteriomorphia</taxon>
        <taxon>Pectinida</taxon>
        <taxon>Pectinoidea</taxon>
        <taxon>Pectinidae</taxon>
        <taxon>Mizuhopecten</taxon>
    </lineage>
</organism>
<dbReference type="SMART" id="SM00079">
    <property type="entry name" value="PBPe"/>
    <property type="match status" value="1"/>
</dbReference>
<keyword evidence="7 14" id="KW-0472">Membrane</keyword>
<dbReference type="PRINTS" id="PR00177">
    <property type="entry name" value="NMDARECEPTOR"/>
</dbReference>
<feature type="transmembrane region" description="Helical" evidence="14">
    <location>
        <begin position="592"/>
        <end position="614"/>
    </location>
</feature>
<keyword evidence="3" id="KW-1003">Cell membrane</keyword>
<evidence type="ECO:0000256" key="11">
    <source>
        <dbReference type="ARBA" id="ARBA00023303"/>
    </source>
</evidence>
<comment type="caution">
    <text evidence="17">The sequence shown here is derived from an EMBL/GenBank/DDBJ whole genome shotgun (WGS) entry which is preliminary data.</text>
</comment>
<evidence type="ECO:0000256" key="6">
    <source>
        <dbReference type="ARBA" id="ARBA00023065"/>
    </source>
</evidence>
<dbReference type="SUPFAM" id="SSF81324">
    <property type="entry name" value="Voltage-gated potassium channels"/>
    <property type="match status" value="1"/>
</dbReference>
<dbReference type="InterPro" id="IPR001320">
    <property type="entry name" value="Iontro_rcpt_C"/>
</dbReference>
<keyword evidence="13" id="KW-1015">Disulfide bond</keyword>
<evidence type="ECO:0000256" key="7">
    <source>
        <dbReference type="ARBA" id="ARBA00023136"/>
    </source>
</evidence>
<protein>
    <submittedName>
        <fullName evidence="17">Glutamate receptor ionotropic, kainate 3</fullName>
    </submittedName>
</protein>
<keyword evidence="10" id="KW-1071">Ligand-gated ion channel</keyword>
<dbReference type="Proteomes" id="UP000242188">
    <property type="component" value="Unassembled WGS sequence"/>
</dbReference>
<dbReference type="Gene3D" id="3.40.190.10">
    <property type="entry name" value="Periplasmic binding protein-like II"/>
    <property type="match status" value="2"/>
</dbReference>
<feature type="binding site" evidence="12">
    <location>
        <position position="293"/>
    </location>
    <ligand>
        <name>L-glutamate</name>
        <dbReference type="ChEBI" id="CHEBI:29985"/>
    </ligand>
</feature>
<proteinExistence type="predicted"/>